<sequence>MPLISQSDPGPENNGVANGHTLLRHLQDPTLEGTLQHRWMREKKNVPPEISWRQLRHRFTPGFENILDHGVNNGWYDPNILLEALVFRWVFIPWLQKELDAYRERVNNTKKRADRNKVLPIGVPNDMFEHPEDYGVLDFKIKVRKENIDRVREIWAPRDHEVFQLVPPSFAVIIARMYEEINSPEITRQNCWDVYLALLAKFHALDAAHEIPENLDECWGRALTLAREDCASDIELMPNLQPLANDDDVIGDEGGFYMGGVNNGKGLDAQQLARLDEMLNNDEPQVVDNDRDEGVFAWFSDDEQEQDATADDW</sequence>
<name>A0AAW0C9X3_9AGAR</name>
<reference evidence="1 2" key="1">
    <citation type="journal article" date="2024" name="J Genomics">
        <title>Draft genome sequencing and assembly of Favolaschia claudopus CIRM-BRFM 2984 isolated from oak limbs.</title>
        <authorList>
            <person name="Navarro D."/>
            <person name="Drula E."/>
            <person name="Chaduli D."/>
            <person name="Cazenave R."/>
            <person name="Ahrendt S."/>
            <person name="Wang J."/>
            <person name="Lipzen A."/>
            <person name="Daum C."/>
            <person name="Barry K."/>
            <person name="Grigoriev I.V."/>
            <person name="Favel A."/>
            <person name="Rosso M.N."/>
            <person name="Martin F."/>
        </authorList>
    </citation>
    <scope>NUCLEOTIDE SEQUENCE [LARGE SCALE GENOMIC DNA]</scope>
    <source>
        <strain evidence="1 2">CIRM-BRFM 2984</strain>
    </source>
</reference>
<gene>
    <name evidence="1" type="ORF">R3P38DRAFT_2517710</name>
</gene>
<dbReference type="EMBL" id="JAWWNJ010000019">
    <property type="protein sequence ID" value="KAK7035871.1"/>
    <property type="molecule type" value="Genomic_DNA"/>
</dbReference>
<evidence type="ECO:0000313" key="2">
    <source>
        <dbReference type="Proteomes" id="UP001362999"/>
    </source>
</evidence>
<keyword evidence="2" id="KW-1185">Reference proteome</keyword>
<organism evidence="1 2">
    <name type="scientific">Favolaschia claudopus</name>
    <dbReference type="NCBI Taxonomy" id="2862362"/>
    <lineage>
        <taxon>Eukaryota</taxon>
        <taxon>Fungi</taxon>
        <taxon>Dikarya</taxon>
        <taxon>Basidiomycota</taxon>
        <taxon>Agaricomycotina</taxon>
        <taxon>Agaricomycetes</taxon>
        <taxon>Agaricomycetidae</taxon>
        <taxon>Agaricales</taxon>
        <taxon>Marasmiineae</taxon>
        <taxon>Mycenaceae</taxon>
        <taxon>Favolaschia</taxon>
    </lineage>
</organism>
<accession>A0AAW0C9X3</accession>
<comment type="caution">
    <text evidence="1">The sequence shown here is derived from an EMBL/GenBank/DDBJ whole genome shotgun (WGS) entry which is preliminary data.</text>
</comment>
<proteinExistence type="predicted"/>
<dbReference type="Proteomes" id="UP001362999">
    <property type="component" value="Unassembled WGS sequence"/>
</dbReference>
<evidence type="ECO:0000313" key="1">
    <source>
        <dbReference type="EMBL" id="KAK7035871.1"/>
    </source>
</evidence>
<dbReference type="AlphaFoldDB" id="A0AAW0C9X3"/>
<protein>
    <submittedName>
        <fullName evidence="1">Uncharacterized protein</fullName>
    </submittedName>
</protein>